<dbReference type="EMBL" id="FLQU01001481">
    <property type="protein sequence ID" value="SBS93213.1"/>
    <property type="molecule type" value="Genomic_DNA"/>
</dbReference>
<reference evidence="3" key="1">
    <citation type="submission" date="2016-05" db="EMBL/GenBank/DDBJ databases">
        <authorList>
            <person name="Naeem Raeece"/>
        </authorList>
    </citation>
    <scope>NUCLEOTIDE SEQUENCE [LARGE SCALE GENOMIC DNA]</scope>
</reference>
<accession>A0A1A8WPF9</accession>
<evidence type="ECO:0008006" key="4">
    <source>
        <dbReference type="Google" id="ProtNLM"/>
    </source>
</evidence>
<evidence type="ECO:0000313" key="2">
    <source>
        <dbReference type="EMBL" id="SBS93213.1"/>
    </source>
</evidence>
<feature type="region of interest" description="Disordered" evidence="1">
    <location>
        <begin position="95"/>
        <end position="118"/>
    </location>
</feature>
<dbReference type="Proteomes" id="UP000078560">
    <property type="component" value="Unassembled WGS sequence"/>
</dbReference>
<sequence length="118" mass="13758">MLNILRIKFYCNIIYSRLFGISPNELDSERFYQDSELPYTDLLKYSIHCNKIKVKGQMNSMKNLYLYKKCKDNNPESVFSRLSCHKDVLTERDAAAKDNTSHHRTGEELGSGYTAYDT</sequence>
<gene>
    <name evidence="2" type="ORF">POVCU2_0079690</name>
</gene>
<evidence type="ECO:0000256" key="1">
    <source>
        <dbReference type="SAM" id="MobiDB-lite"/>
    </source>
</evidence>
<proteinExistence type="predicted"/>
<name>A0A1A8WPF9_PLAOA</name>
<organism evidence="2 3">
    <name type="scientific">Plasmodium ovale curtisi</name>
    <dbReference type="NCBI Taxonomy" id="864141"/>
    <lineage>
        <taxon>Eukaryota</taxon>
        <taxon>Sar</taxon>
        <taxon>Alveolata</taxon>
        <taxon>Apicomplexa</taxon>
        <taxon>Aconoidasida</taxon>
        <taxon>Haemosporida</taxon>
        <taxon>Plasmodiidae</taxon>
        <taxon>Plasmodium</taxon>
        <taxon>Plasmodium (Plasmodium)</taxon>
    </lineage>
</organism>
<protein>
    <recommendedName>
        <fullName evidence="4">PIR Superfamily Protein</fullName>
    </recommendedName>
</protein>
<feature type="compositionally biased region" description="Basic and acidic residues" evidence="1">
    <location>
        <begin position="95"/>
        <end position="107"/>
    </location>
</feature>
<evidence type="ECO:0000313" key="3">
    <source>
        <dbReference type="Proteomes" id="UP000078560"/>
    </source>
</evidence>
<dbReference type="AlphaFoldDB" id="A0A1A8WPF9"/>